<dbReference type="PANTHER" id="PTHR10146:SF14">
    <property type="entry name" value="PYRIDOXAL PHOSPHATE HOMEOSTASIS PROTEIN"/>
    <property type="match status" value="1"/>
</dbReference>
<dbReference type="GO" id="GO:0030170">
    <property type="term" value="F:pyridoxal phosphate binding"/>
    <property type="evidence" value="ECO:0007669"/>
    <property type="project" value="UniProtKB-UniRule"/>
</dbReference>
<reference evidence="6 7" key="1">
    <citation type="submission" date="2013-08" db="EMBL/GenBank/DDBJ databases">
        <title>Genome sequencing of Cellulomonas bogoriensis 69B4.</title>
        <authorList>
            <person name="Chen F."/>
            <person name="Li Y."/>
            <person name="Wang G."/>
        </authorList>
    </citation>
    <scope>NUCLEOTIDE SEQUENCE [LARGE SCALE GENOMIC DNA]</scope>
    <source>
        <strain evidence="6 7">69B4</strain>
    </source>
</reference>
<dbReference type="Gene3D" id="3.20.20.10">
    <property type="entry name" value="Alanine racemase"/>
    <property type="match status" value="1"/>
</dbReference>
<proteinExistence type="inferred from homology"/>
<evidence type="ECO:0000256" key="4">
    <source>
        <dbReference type="RuleBase" id="RU004514"/>
    </source>
</evidence>
<evidence type="ECO:0000259" key="5">
    <source>
        <dbReference type="Pfam" id="PF01168"/>
    </source>
</evidence>
<organism evidence="6 7">
    <name type="scientific">Cellulomonas bogoriensis 69B4 = DSM 16987</name>
    <dbReference type="NCBI Taxonomy" id="1386082"/>
    <lineage>
        <taxon>Bacteria</taxon>
        <taxon>Bacillati</taxon>
        <taxon>Actinomycetota</taxon>
        <taxon>Actinomycetes</taxon>
        <taxon>Micrococcales</taxon>
        <taxon>Cellulomonadaceae</taxon>
        <taxon>Cellulomonas</taxon>
    </lineage>
</organism>
<dbReference type="Pfam" id="PF01168">
    <property type="entry name" value="Ala_racemase_N"/>
    <property type="match status" value="1"/>
</dbReference>
<dbReference type="OrthoDB" id="9804072at2"/>
<evidence type="ECO:0000256" key="1">
    <source>
        <dbReference type="ARBA" id="ARBA00022898"/>
    </source>
</evidence>
<comment type="function">
    <text evidence="2">Pyridoxal 5'-phosphate (PLP)-binding protein, which is involved in PLP homeostasis.</text>
</comment>
<dbReference type="RefSeq" id="WP_035056598.1">
    <property type="nucleotide sequence ID" value="NZ_AXCZ01000004.1"/>
</dbReference>
<name>A0A0A0C178_9CELL</name>
<dbReference type="InterPro" id="IPR001608">
    <property type="entry name" value="Ala_racemase_N"/>
</dbReference>
<dbReference type="Proteomes" id="UP000054314">
    <property type="component" value="Unassembled WGS sequence"/>
</dbReference>
<evidence type="ECO:0000256" key="3">
    <source>
        <dbReference type="PIRSR" id="PIRSR004848-1"/>
    </source>
</evidence>
<comment type="caution">
    <text evidence="6">The sequence shown here is derived from an EMBL/GenBank/DDBJ whole genome shotgun (WGS) entry which is preliminary data.</text>
</comment>
<dbReference type="NCBIfam" id="TIGR00044">
    <property type="entry name" value="YggS family pyridoxal phosphate-dependent enzyme"/>
    <property type="match status" value="1"/>
</dbReference>
<comment type="cofactor">
    <cofactor evidence="3">
        <name>pyridoxal 5'-phosphate</name>
        <dbReference type="ChEBI" id="CHEBI:597326"/>
    </cofactor>
</comment>
<evidence type="ECO:0000313" key="7">
    <source>
        <dbReference type="Proteomes" id="UP000054314"/>
    </source>
</evidence>
<dbReference type="EMBL" id="AXCZ01000004">
    <property type="protein sequence ID" value="KGM14393.1"/>
    <property type="molecule type" value="Genomic_DNA"/>
</dbReference>
<dbReference type="PIRSF" id="PIRSF004848">
    <property type="entry name" value="YBL036c_PLPDEIII"/>
    <property type="match status" value="1"/>
</dbReference>
<dbReference type="FunFam" id="3.20.20.10:FF:000018">
    <property type="entry name" value="Pyridoxal phosphate homeostasis protein"/>
    <property type="match status" value="1"/>
</dbReference>
<evidence type="ECO:0000256" key="2">
    <source>
        <dbReference type="HAMAP-Rule" id="MF_02087"/>
    </source>
</evidence>
<keyword evidence="7" id="KW-1185">Reference proteome</keyword>
<protein>
    <recommendedName>
        <fullName evidence="2">Pyridoxal phosphate homeostasis protein</fullName>
        <shortName evidence="2">PLP homeostasis protein</shortName>
    </recommendedName>
</protein>
<accession>A0A0A0C178</accession>
<evidence type="ECO:0000313" key="6">
    <source>
        <dbReference type="EMBL" id="KGM14393.1"/>
    </source>
</evidence>
<feature type="domain" description="Alanine racemase N-terminal" evidence="5">
    <location>
        <begin position="13"/>
        <end position="236"/>
    </location>
</feature>
<sequence length="238" mass="24784">MHEEPGNRALTRLAEVRARVDAAARGAGRDPAEVRVMLATKTQSVADVQPLVAAGARLLGENRVQELVAKGPELTGMGAEVHVIGHLQSNKVNAALRWAACVQSIDALDLAERLSRRCEAVGRDLDVMVQVNVSGEASKFGVPPAEAGGLAVRVAALPRLRLTGFMTIGARSSDRAEVRAGFARLRAVRDEVLGAGAPGTAEARELSMGMSGDLEDAVAEGATIVRVGTAVFGARPAP</sequence>
<dbReference type="SUPFAM" id="SSF51419">
    <property type="entry name" value="PLP-binding barrel"/>
    <property type="match status" value="1"/>
</dbReference>
<feature type="modified residue" description="N6-(pyridoxal phosphate)lysine" evidence="2 3">
    <location>
        <position position="41"/>
    </location>
</feature>
<gene>
    <name evidence="6" type="ORF">N869_12560</name>
</gene>
<dbReference type="HAMAP" id="MF_02087">
    <property type="entry name" value="PLP_homeostasis"/>
    <property type="match status" value="1"/>
</dbReference>
<dbReference type="PANTHER" id="PTHR10146">
    <property type="entry name" value="PROLINE SYNTHETASE CO-TRANSCRIBED BACTERIAL HOMOLOG PROTEIN"/>
    <property type="match status" value="1"/>
</dbReference>
<keyword evidence="1 2" id="KW-0663">Pyridoxal phosphate</keyword>
<dbReference type="InterPro" id="IPR029066">
    <property type="entry name" value="PLP-binding_barrel"/>
</dbReference>
<dbReference type="AlphaFoldDB" id="A0A0A0C178"/>
<dbReference type="CDD" id="cd00635">
    <property type="entry name" value="PLPDE_III_YBL036c_like"/>
    <property type="match status" value="1"/>
</dbReference>
<dbReference type="InterPro" id="IPR011078">
    <property type="entry name" value="PyrdxlP_homeostasis"/>
</dbReference>
<comment type="similarity">
    <text evidence="2 4">Belongs to the pyridoxal phosphate-binding protein YggS/PROSC family.</text>
</comment>